<organism evidence="1 2">
    <name type="scientific">Dryococelus australis</name>
    <dbReference type="NCBI Taxonomy" id="614101"/>
    <lineage>
        <taxon>Eukaryota</taxon>
        <taxon>Metazoa</taxon>
        <taxon>Ecdysozoa</taxon>
        <taxon>Arthropoda</taxon>
        <taxon>Hexapoda</taxon>
        <taxon>Insecta</taxon>
        <taxon>Pterygota</taxon>
        <taxon>Neoptera</taxon>
        <taxon>Polyneoptera</taxon>
        <taxon>Phasmatodea</taxon>
        <taxon>Verophasmatodea</taxon>
        <taxon>Anareolatae</taxon>
        <taxon>Phasmatidae</taxon>
        <taxon>Eurycanthinae</taxon>
        <taxon>Dryococelus</taxon>
    </lineage>
</organism>
<dbReference type="EMBL" id="JARBHB010000012">
    <property type="protein sequence ID" value="KAJ8871458.1"/>
    <property type="molecule type" value="Genomic_DNA"/>
</dbReference>
<comment type="caution">
    <text evidence="1">The sequence shown here is derived from an EMBL/GenBank/DDBJ whole genome shotgun (WGS) entry which is preliminary data.</text>
</comment>
<keyword evidence="2" id="KW-1185">Reference proteome</keyword>
<evidence type="ECO:0000313" key="2">
    <source>
        <dbReference type="Proteomes" id="UP001159363"/>
    </source>
</evidence>
<gene>
    <name evidence="1" type="ORF">PR048_027775</name>
</gene>
<reference evidence="1 2" key="1">
    <citation type="submission" date="2023-02" db="EMBL/GenBank/DDBJ databases">
        <title>LHISI_Scaffold_Assembly.</title>
        <authorList>
            <person name="Stuart O.P."/>
            <person name="Cleave R."/>
            <person name="Magrath M.J.L."/>
            <person name="Mikheyev A.S."/>
        </authorList>
    </citation>
    <scope>NUCLEOTIDE SEQUENCE [LARGE SCALE GENOMIC DNA]</scope>
    <source>
        <strain evidence="1">Daus_M_001</strain>
        <tissue evidence="1">Leg muscle</tissue>
    </source>
</reference>
<protein>
    <submittedName>
        <fullName evidence="1">Uncharacterized protein</fullName>
    </submittedName>
</protein>
<name>A0ABQ9GHH0_9NEOP</name>
<sequence>MQSEKPQIHLLHTAASHQIYKLFEFENTVLKELAVLHPKCVSKKKLPSITHLASKFPATEDRLQSLDMEWRLLRNHKLDYDEDVCAE</sequence>
<dbReference type="Proteomes" id="UP001159363">
    <property type="component" value="Chromosome 11"/>
</dbReference>
<proteinExistence type="predicted"/>
<accession>A0ABQ9GHH0</accession>
<evidence type="ECO:0000313" key="1">
    <source>
        <dbReference type="EMBL" id="KAJ8871458.1"/>
    </source>
</evidence>